<reference evidence="2" key="1">
    <citation type="submission" date="2025-08" db="UniProtKB">
        <authorList>
            <consortium name="RefSeq"/>
        </authorList>
    </citation>
    <scope>IDENTIFICATION</scope>
    <source>
        <tissue evidence="2">Leaf</tissue>
    </source>
</reference>
<dbReference type="KEGG" id="rarg:115753498"/>
<protein>
    <submittedName>
        <fullName evidence="2">Probable membrane-associated kinase regulator 6</fullName>
    </submittedName>
</protein>
<dbReference type="GeneID" id="115753498"/>
<sequence>MESTKPLAIDSFSYSWLPRVRTSFDGLDEPLRPSFVESESYPEKSQNFNFNVSISQLSPTLLHADELFADGIIKPFFAGKADNQNFQASSSLKTCPTRSLYSFARKTIFPAIRVHWIAPARLRKSSVQALRRCIAYLRPSCFKSGYGRKSTKADVDRRFQELGSWNCSPQPSQPQTSASAYVTGDWNDTESSIYEAILHCKRCTVA</sequence>
<dbReference type="InterPro" id="IPR044699">
    <property type="entry name" value="MAKR6"/>
</dbReference>
<gene>
    <name evidence="2" type="primary">LOC115753498</name>
</gene>
<dbReference type="RefSeq" id="XP_030547983.1">
    <property type="nucleotide sequence ID" value="XM_030692123.2"/>
</dbReference>
<dbReference type="GO" id="GO:0016301">
    <property type="term" value="F:kinase activity"/>
    <property type="evidence" value="ECO:0007669"/>
    <property type="project" value="UniProtKB-KW"/>
</dbReference>
<dbReference type="PANTHER" id="PTHR34576">
    <property type="entry name" value="MEMBRANE-ASSOCIATED KINASE REGULATOR 6-RELATED"/>
    <property type="match status" value="1"/>
</dbReference>
<dbReference type="Proteomes" id="UP000827889">
    <property type="component" value="Chromosome 3"/>
</dbReference>
<evidence type="ECO:0000313" key="2">
    <source>
        <dbReference type="RefSeq" id="XP_030547983.1"/>
    </source>
</evidence>
<dbReference type="OrthoDB" id="1913205at2759"/>
<name>A0A8B8QND7_9MYRT</name>
<accession>A0A8B8QND7</accession>
<proteinExistence type="predicted"/>
<evidence type="ECO:0000313" key="1">
    <source>
        <dbReference type="Proteomes" id="UP000827889"/>
    </source>
</evidence>
<keyword evidence="2" id="KW-0418">Kinase</keyword>
<keyword evidence="1" id="KW-1185">Reference proteome</keyword>
<organism evidence="1 2">
    <name type="scientific">Rhodamnia argentea</name>
    <dbReference type="NCBI Taxonomy" id="178133"/>
    <lineage>
        <taxon>Eukaryota</taxon>
        <taxon>Viridiplantae</taxon>
        <taxon>Streptophyta</taxon>
        <taxon>Embryophyta</taxon>
        <taxon>Tracheophyta</taxon>
        <taxon>Spermatophyta</taxon>
        <taxon>Magnoliopsida</taxon>
        <taxon>eudicotyledons</taxon>
        <taxon>Gunneridae</taxon>
        <taxon>Pentapetalae</taxon>
        <taxon>rosids</taxon>
        <taxon>malvids</taxon>
        <taxon>Myrtales</taxon>
        <taxon>Myrtaceae</taxon>
        <taxon>Myrtoideae</taxon>
        <taxon>Myrteae</taxon>
        <taxon>Australasian group</taxon>
        <taxon>Rhodamnia</taxon>
    </lineage>
</organism>
<keyword evidence="2" id="KW-0808">Transferase</keyword>
<dbReference type="PANTHER" id="PTHR34576:SF14">
    <property type="entry name" value="MEMBRANE-ASSOCIATED KINASE REGULATOR 6"/>
    <property type="match status" value="1"/>
</dbReference>
<dbReference type="AlphaFoldDB" id="A0A8B8QND7"/>